<dbReference type="InterPro" id="IPR001451">
    <property type="entry name" value="Hexapep"/>
</dbReference>
<reference evidence="4 5" key="1">
    <citation type="submission" date="2020-08" db="EMBL/GenBank/DDBJ databases">
        <title>Genomic Encyclopedia of Type Strains, Phase IV (KMG-IV): sequencing the most valuable type-strain genomes for metagenomic binning, comparative biology and taxonomic classification.</title>
        <authorList>
            <person name="Goeker M."/>
        </authorList>
    </citation>
    <scope>NUCLEOTIDE SEQUENCE [LARGE SCALE GENOMIC DNA]</scope>
    <source>
        <strain evidence="4 5">DSM 105481</strain>
    </source>
</reference>
<keyword evidence="4" id="KW-0012">Acyltransferase</keyword>
<dbReference type="SUPFAM" id="SSF51161">
    <property type="entry name" value="Trimeric LpxA-like enzymes"/>
    <property type="match status" value="1"/>
</dbReference>
<dbReference type="InterPro" id="IPR051159">
    <property type="entry name" value="Hexapeptide_acetyltransf"/>
</dbReference>
<dbReference type="InterPro" id="IPR011004">
    <property type="entry name" value="Trimer_LpxA-like_sf"/>
</dbReference>
<dbReference type="EMBL" id="JACJHX010000002">
    <property type="protein sequence ID" value="MBA9025655.1"/>
    <property type="molecule type" value="Genomic_DNA"/>
</dbReference>
<dbReference type="PANTHER" id="PTHR23416">
    <property type="entry name" value="SIALIC ACID SYNTHASE-RELATED"/>
    <property type="match status" value="1"/>
</dbReference>
<keyword evidence="5" id="KW-1185">Reference proteome</keyword>
<dbReference type="Proteomes" id="UP000626697">
    <property type="component" value="Unassembled WGS sequence"/>
</dbReference>
<protein>
    <submittedName>
        <fullName evidence="4">Maltose O-acetyltransferase</fullName>
        <ecNumber evidence="4">2.3.1.79</ecNumber>
    </submittedName>
</protein>
<organism evidence="4 5">
    <name type="scientific">Peribacillus huizhouensis</name>
    <dbReference type="NCBI Taxonomy" id="1501239"/>
    <lineage>
        <taxon>Bacteria</taxon>
        <taxon>Bacillati</taxon>
        <taxon>Bacillota</taxon>
        <taxon>Bacilli</taxon>
        <taxon>Bacillales</taxon>
        <taxon>Bacillaceae</taxon>
        <taxon>Peribacillus</taxon>
    </lineage>
</organism>
<dbReference type="PROSITE" id="PS00101">
    <property type="entry name" value="HEXAPEP_TRANSFERASES"/>
    <property type="match status" value="1"/>
</dbReference>
<comment type="similarity">
    <text evidence="1">Belongs to the transferase hexapeptide repeat family.</text>
</comment>
<evidence type="ECO:0000313" key="4">
    <source>
        <dbReference type="EMBL" id="MBA9025655.1"/>
    </source>
</evidence>
<keyword evidence="2 4" id="KW-0808">Transferase</keyword>
<keyword evidence="3" id="KW-0677">Repeat</keyword>
<name>A0ABR6CKU9_9BACI</name>
<evidence type="ECO:0000256" key="3">
    <source>
        <dbReference type="ARBA" id="ARBA00022737"/>
    </source>
</evidence>
<accession>A0ABR6CKU9</accession>
<proteinExistence type="inferred from homology"/>
<dbReference type="RefSeq" id="WP_182501720.1">
    <property type="nucleotide sequence ID" value="NZ_JACJHX010000002.1"/>
</dbReference>
<dbReference type="Pfam" id="PF00132">
    <property type="entry name" value="Hexapep"/>
    <property type="match status" value="2"/>
</dbReference>
<dbReference type="InterPro" id="IPR018357">
    <property type="entry name" value="Hexapep_transf_CS"/>
</dbReference>
<evidence type="ECO:0000256" key="2">
    <source>
        <dbReference type="ARBA" id="ARBA00022679"/>
    </source>
</evidence>
<comment type="caution">
    <text evidence="4">The sequence shown here is derived from an EMBL/GenBank/DDBJ whole genome shotgun (WGS) entry which is preliminary data.</text>
</comment>
<dbReference type="Gene3D" id="2.160.10.10">
    <property type="entry name" value="Hexapeptide repeat proteins"/>
    <property type="match status" value="1"/>
</dbReference>
<dbReference type="GO" id="GO:0008925">
    <property type="term" value="F:maltose O-acetyltransferase activity"/>
    <property type="evidence" value="ECO:0007669"/>
    <property type="project" value="UniProtKB-EC"/>
</dbReference>
<sequence length="174" mass="19202">MLIKVRKIIGYLIYNSFAKHLPVSYERFSFFSKQIRQICGKMLLDRCGKNVNIEKGASFSSRVTIGDNSGIGIRASILGPCHIGNDVMMGPDCVVYTRNHKFDRIDIPMWKQGFYDEEPVIIGNDVWIGGRVTILPGVKIGNGVIVAANAVVTKSVPNYAVVGGSPARILKMRN</sequence>
<dbReference type="PANTHER" id="PTHR23416:SF23">
    <property type="entry name" value="ACETYLTRANSFERASE C18B11.09C-RELATED"/>
    <property type="match status" value="1"/>
</dbReference>
<evidence type="ECO:0000256" key="1">
    <source>
        <dbReference type="ARBA" id="ARBA00007274"/>
    </source>
</evidence>
<dbReference type="EC" id="2.3.1.79" evidence="4"/>
<gene>
    <name evidence="4" type="ORF">HNP81_000938</name>
</gene>
<evidence type="ECO:0000313" key="5">
    <source>
        <dbReference type="Proteomes" id="UP000626697"/>
    </source>
</evidence>